<dbReference type="EMBL" id="AJWK01022443">
    <property type="status" value="NOT_ANNOTATED_CDS"/>
    <property type="molecule type" value="Genomic_DNA"/>
</dbReference>
<evidence type="ECO:0000256" key="7">
    <source>
        <dbReference type="ARBA" id="ARBA00023136"/>
    </source>
</evidence>
<dbReference type="PANTHER" id="PTHR21137:SF35">
    <property type="entry name" value="ODORANT RECEPTOR 19A-RELATED"/>
    <property type="match status" value="1"/>
</dbReference>
<feature type="transmembrane region" description="Helical" evidence="10">
    <location>
        <begin position="31"/>
        <end position="51"/>
    </location>
</feature>
<sequence>MEKLWDIFKFFVKIVSLNPKILRIKRFFNRILVFVFLSLILSLPCPSVSLFNTNENFSIEENMRMKIIAELYIIVGGHVILKGFFFFIYCDEFYYLLYWMKSLQDREFDALLQDHVKKYICMATVYSQKLLRYIVLLYSFAGLSITMDCLIYNPIDIIPFIPMTNPFYSVYSYFIQIVCTIFVVSLMIFYDILPLLTGLHIVCMSFAIRDGIKDLNSVRETTETEEEVSKAKDSKLLKAITVVHCEFLIQLDRFCNSFSMLALIQLTSSFLILLLFFYGSDELSNTLILKVAFVIAVCEIFLICLLGQIVEMKTEDIYNDFCQTNWYEMSIADQKHFLLCLQMAQRNYGLRAGGIYNIDLNMFLQIVKLAFTYCAIIQTLLK</sequence>
<feature type="transmembrane region" description="Helical" evidence="10">
    <location>
        <begin position="291"/>
        <end position="310"/>
    </location>
</feature>
<keyword evidence="5 10" id="KW-0552">Olfaction</keyword>
<dbReference type="PANTHER" id="PTHR21137">
    <property type="entry name" value="ODORANT RECEPTOR"/>
    <property type="match status" value="1"/>
</dbReference>
<proteinExistence type="inferred from homology"/>
<feature type="transmembrane region" description="Helical" evidence="10">
    <location>
        <begin position="258"/>
        <end position="279"/>
    </location>
</feature>
<evidence type="ECO:0000313" key="12">
    <source>
        <dbReference type="Proteomes" id="UP000092461"/>
    </source>
</evidence>
<keyword evidence="2" id="KW-1003">Cell membrane</keyword>
<feature type="transmembrane region" description="Helical" evidence="10">
    <location>
        <begin position="173"/>
        <end position="196"/>
    </location>
</feature>
<evidence type="ECO:0000256" key="1">
    <source>
        <dbReference type="ARBA" id="ARBA00004651"/>
    </source>
</evidence>
<comment type="subcellular location">
    <subcellularLocation>
        <location evidence="1 10">Cell membrane</location>
        <topology evidence="1 10">Multi-pass membrane protein</topology>
    </subcellularLocation>
</comment>
<name>A0A240SXN7_LUTLO</name>
<dbReference type="GO" id="GO:0007165">
    <property type="term" value="P:signal transduction"/>
    <property type="evidence" value="ECO:0007669"/>
    <property type="project" value="UniProtKB-KW"/>
</dbReference>
<dbReference type="GO" id="GO:0005886">
    <property type="term" value="C:plasma membrane"/>
    <property type="evidence" value="ECO:0007669"/>
    <property type="project" value="UniProtKB-SubCell"/>
</dbReference>
<organism evidence="11 12">
    <name type="scientific">Lutzomyia longipalpis</name>
    <name type="common">Sand fly</name>
    <dbReference type="NCBI Taxonomy" id="7200"/>
    <lineage>
        <taxon>Eukaryota</taxon>
        <taxon>Metazoa</taxon>
        <taxon>Ecdysozoa</taxon>
        <taxon>Arthropoda</taxon>
        <taxon>Hexapoda</taxon>
        <taxon>Insecta</taxon>
        <taxon>Pterygota</taxon>
        <taxon>Neoptera</taxon>
        <taxon>Endopterygota</taxon>
        <taxon>Diptera</taxon>
        <taxon>Nematocera</taxon>
        <taxon>Psychodoidea</taxon>
        <taxon>Psychodidae</taxon>
        <taxon>Lutzomyia</taxon>
        <taxon>Lutzomyia</taxon>
    </lineage>
</organism>
<dbReference type="AlphaFoldDB" id="A0A240SXN7"/>
<comment type="caution">
    <text evidence="10">Lacks conserved residue(s) required for the propagation of feature annotation.</text>
</comment>
<evidence type="ECO:0000256" key="2">
    <source>
        <dbReference type="ARBA" id="ARBA00022475"/>
    </source>
</evidence>
<evidence type="ECO:0000256" key="4">
    <source>
        <dbReference type="ARBA" id="ARBA00022692"/>
    </source>
</evidence>
<evidence type="ECO:0000313" key="11">
    <source>
        <dbReference type="EnsemblMetazoa" id="LLOJ010683-PA"/>
    </source>
</evidence>
<protein>
    <recommendedName>
        <fullName evidence="10">Odorant receptor</fullName>
    </recommendedName>
</protein>
<evidence type="ECO:0000256" key="6">
    <source>
        <dbReference type="ARBA" id="ARBA00022989"/>
    </source>
</evidence>
<evidence type="ECO:0000256" key="8">
    <source>
        <dbReference type="ARBA" id="ARBA00023170"/>
    </source>
</evidence>
<feature type="transmembrane region" description="Helical" evidence="10">
    <location>
        <begin position="130"/>
        <end position="153"/>
    </location>
</feature>
<dbReference type="VEuPathDB" id="VectorBase:LLOJ010683"/>
<evidence type="ECO:0000256" key="10">
    <source>
        <dbReference type="RuleBase" id="RU351113"/>
    </source>
</evidence>
<accession>A0A240SXN7</accession>
<keyword evidence="8 10" id="KW-0675">Receptor</keyword>
<evidence type="ECO:0000256" key="3">
    <source>
        <dbReference type="ARBA" id="ARBA00022606"/>
    </source>
</evidence>
<keyword evidence="7 10" id="KW-0472">Membrane</keyword>
<dbReference type="EnsemblMetazoa" id="LLOJ010683-RA">
    <property type="protein sequence ID" value="LLOJ010683-PA"/>
    <property type="gene ID" value="LLOJ010683"/>
</dbReference>
<dbReference type="GO" id="GO:0004984">
    <property type="term" value="F:olfactory receptor activity"/>
    <property type="evidence" value="ECO:0007669"/>
    <property type="project" value="InterPro"/>
</dbReference>
<keyword evidence="9 10" id="KW-0807">Transducer</keyword>
<dbReference type="Pfam" id="PF02949">
    <property type="entry name" value="7tm_6"/>
    <property type="match status" value="1"/>
</dbReference>
<evidence type="ECO:0000256" key="9">
    <source>
        <dbReference type="ARBA" id="ARBA00023224"/>
    </source>
</evidence>
<keyword evidence="12" id="KW-1185">Reference proteome</keyword>
<comment type="similarity">
    <text evidence="10">Belongs to the insect chemoreceptor superfamily. Heteromeric odorant receptor channel (TC 1.A.69) family.</text>
</comment>
<keyword evidence="4 10" id="KW-0812">Transmembrane</keyword>
<keyword evidence="3 10" id="KW-0716">Sensory transduction</keyword>
<dbReference type="GO" id="GO:0005549">
    <property type="term" value="F:odorant binding"/>
    <property type="evidence" value="ECO:0007669"/>
    <property type="project" value="InterPro"/>
</dbReference>
<keyword evidence="6 10" id="KW-1133">Transmembrane helix</keyword>
<dbReference type="InterPro" id="IPR004117">
    <property type="entry name" value="7tm6_olfct_rcpt"/>
</dbReference>
<evidence type="ECO:0000256" key="5">
    <source>
        <dbReference type="ARBA" id="ARBA00022725"/>
    </source>
</evidence>
<dbReference type="Proteomes" id="UP000092461">
    <property type="component" value="Unassembled WGS sequence"/>
</dbReference>
<reference evidence="11" key="1">
    <citation type="submission" date="2020-05" db="UniProtKB">
        <authorList>
            <consortium name="EnsemblMetazoa"/>
        </authorList>
    </citation>
    <scope>IDENTIFICATION</scope>
    <source>
        <strain evidence="11">Jacobina</strain>
    </source>
</reference>
<feature type="transmembrane region" description="Helical" evidence="10">
    <location>
        <begin position="71"/>
        <end position="97"/>
    </location>
</feature>